<reference evidence="4" key="2">
    <citation type="submission" date="2025-08" db="UniProtKB">
        <authorList>
            <consortium name="RefSeq"/>
        </authorList>
    </citation>
    <scope>IDENTIFICATION</scope>
    <source>
        <tissue evidence="4">Leaf</tissue>
    </source>
</reference>
<protein>
    <submittedName>
        <fullName evidence="4">Uncharacterized protein LOC104214865</fullName>
    </submittedName>
</protein>
<dbReference type="Proteomes" id="UP000189701">
    <property type="component" value="Unplaced"/>
</dbReference>
<evidence type="ECO:0000256" key="1">
    <source>
        <dbReference type="SAM" id="MobiDB-lite"/>
    </source>
</evidence>
<name>A0A1U7VKL7_NICSY</name>
<evidence type="ECO:0000259" key="2">
    <source>
        <dbReference type="Pfam" id="PF14111"/>
    </source>
</evidence>
<dbReference type="Pfam" id="PF14111">
    <property type="entry name" value="DUF4283"/>
    <property type="match status" value="1"/>
</dbReference>
<feature type="region of interest" description="Disordered" evidence="1">
    <location>
        <begin position="240"/>
        <end position="259"/>
    </location>
</feature>
<proteinExistence type="predicted"/>
<dbReference type="PANTHER" id="PTHR33233">
    <property type="entry name" value="ENDONUCLEASE/EXONUCLEASE/PHOSPHATASE"/>
    <property type="match status" value="1"/>
</dbReference>
<dbReference type="InterPro" id="IPR025558">
    <property type="entry name" value="DUF4283"/>
</dbReference>
<dbReference type="eggNOG" id="KOG1075">
    <property type="taxonomic scope" value="Eukaryota"/>
</dbReference>
<accession>A0A1U7VKL7</accession>
<organism evidence="3 4">
    <name type="scientific">Nicotiana sylvestris</name>
    <name type="common">Wood tobacco</name>
    <name type="synonym">South American tobacco</name>
    <dbReference type="NCBI Taxonomy" id="4096"/>
    <lineage>
        <taxon>Eukaryota</taxon>
        <taxon>Viridiplantae</taxon>
        <taxon>Streptophyta</taxon>
        <taxon>Embryophyta</taxon>
        <taxon>Tracheophyta</taxon>
        <taxon>Spermatophyta</taxon>
        <taxon>Magnoliopsida</taxon>
        <taxon>eudicotyledons</taxon>
        <taxon>Gunneridae</taxon>
        <taxon>Pentapetalae</taxon>
        <taxon>asterids</taxon>
        <taxon>lamiids</taxon>
        <taxon>Solanales</taxon>
        <taxon>Solanaceae</taxon>
        <taxon>Nicotianoideae</taxon>
        <taxon>Nicotianeae</taxon>
        <taxon>Nicotiana</taxon>
    </lineage>
</organism>
<dbReference type="RefSeq" id="XP_009762889.1">
    <property type="nucleotide sequence ID" value="XM_009764587.1"/>
</dbReference>
<dbReference type="GeneID" id="104214865"/>
<evidence type="ECO:0000313" key="4">
    <source>
        <dbReference type="RefSeq" id="XP_009762889.1"/>
    </source>
</evidence>
<keyword evidence="3" id="KW-1185">Reference proteome</keyword>
<dbReference type="AlphaFoldDB" id="A0A1U7VKL7"/>
<evidence type="ECO:0000313" key="3">
    <source>
        <dbReference type="Proteomes" id="UP000189701"/>
    </source>
</evidence>
<dbReference type="KEGG" id="nsy:104214865"/>
<reference evidence="3" key="1">
    <citation type="journal article" date="2013" name="Genome Biol.">
        <title>Reference genomes and transcriptomes of Nicotiana sylvestris and Nicotiana tomentosiformis.</title>
        <authorList>
            <person name="Sierro N."/>
            <person name="Battey J.N."/>
            <person name="Ouadi S."/>
            <person name="Bovet L."/>
            <person name="Goepfert S."/>
            <person name="Bakaher N."/>
            <person name="Peitsch M.C."/>
            <person name="Ivanov N.V."/>
        </authorList>
    </citation>
    <scope>NUCLEOTIDE SEQUENCE [LARGE SCALE GENOMIC DNA]</scope>
</reference>
<sequence>MPPQVVDGQVIVQLDKEEVDRETKKWKGALIVYVLGEWPGYNVMKMYIEVNWNTIPDPDLYMHEDGYYIIKFKIMEDMQEILLVGLYTISNRPIILKQWTTDFDFKKEFPTEIPLWIRFSKLPLNCWGVNSLSRIASSICMPMYADECTAKQLRVSYARMLIEVDVTKPLKDEVIVEDSNGRTFLQPINYDWKPKFCETCQVIGHDCKQEWRGHKQYSEAMNEKRKPKKITTHQWVTKEKGKTQQVEGEEAMPEQDLSKQQQETARVMEVGQSSGVIKVNMSVLQEDIHLRL</sequence>
<feature type="domain" description="DUF4283" evidence="2">
    <location>
        <begin position="23"/>
        <end position="106"/>
    </location>
</feature>
<gene>
    <name evidence="4" type="primary">LOC104214865</name>
</gene>
<dbReference type="PANTHER" id="PTHR33233:SF17">
    <property type="entry name" value="DUF4283 DOMAIN-CONTAINING PROTEIN"/>
    <property type="match status" value="1"/>
</dbReference>